<sequence length="165" mass="17695">MKDYLDRAKEQWDALPQVSVEPSGIIPRISRLAQLVQMRGDAVLQEFQLTRGEAELLFLLTRTGRPMTPSEIAADLLTSAAGTTKRIAKLVDAGLVIRTVNPLDGRGALIDPTPAASVLVHRVLAATAQHEAEMIAHLPEAVRIQLAGHLRALLSGLEAQDGSPG</sequence>
<dbReference type="Gene3D" id="1.10.10.10">
    <property type="entry name" value="Winged helix-like DNA-binding domain superfamily/Winged helix DNA-binding domain"/>
    <property type="match status" value="1"/>
</dbReference>
<dbReference type="Proteomes" id="UP001139264">
    <property type="component" value="Unassembled WGS sequence"/>
</dbReference>
<keyword evidence="1" id="KW-0805">Transcription regulation</keyword>
<evidence type="ECO:0000259" key="4">
    <source>
        <dbReference type="PROSITE" id="PS50995"/>
    </source>
</evidence>
<dbReference type="RefSeq" id="WP_227907114.1">
    <property type="nucleotide sequence ID" value="NZ_CP095461.1"/>
</dbReference>
<feature type="domain" description="HTH marR-type" evidence="4">
    <location>
        <begin position="22"/>
        <end position="159"/>
    </location>
</feature>
<evidence type="ECO:0000256" key="3">
    <source>
        <dbReference type="ARBA" id="ARBA00023163"/>
    </source>
</evidence>
<dbReference type="GO" id="GO:0003677">
    <property type="term" value="F:DNA binding"/>
    <property type="evidence" value="ECO:0007669"/>
    <property type="project" value="UniProtKB-KW"/>
</dbReference>
<keyword evidence="2" id="KW-0238">DNA-binding</keyword>
<evidence type="ECO:0000256" key="1">
    <source>
        <dbReference type="ARBA" id="ARBA00023015"/>
    </source>
</evidence>
<dbReference type="EMBL" id="JAJFZP010000005">
    <property type="protein sequence ID" value="MCC3268607.1"/>
    <property type="molecule type" value="Genomic_DNA"/>
</dbReference>
<accession>A0A9X1M0B2</accession>
<gene>
    <name evidence="5" type="ORF">LJ751_04425</name>
</gene>
<dbReference type="InterPro" id="IPR036388">
    <property type="entry name" value="WH-like_DNA-bd_sf"/>
</dbReference>
<dbReference type="SUPFAM" id="SSF46785">
    <property type="entry name" value="Winged helix' DNA-binding domain"/>
    <property type="match status" value="1"/>
</dbReference>
<proteinExistence type="predicted"/>
<dbReference type="AlphaFoldDB" id="A0A9X1M0B2"/>
<name>A0A9X1M0B2_9MICC</name>
<dbReference type="PROSITE" id="PS50995">
    <property type="entry name" value="HTH_MARR_2"/>
    <property type="match status" value="1"/>
</dbReference>
<reference evidence="5" key="1">
    <citation type="submission" date="2021-10" db="EMBL/GenBank/DDBJ databases">
        <title>Novel species in genus Arthrobacter.</title>
        <authorList>
            <person name="Liu Y."/>
        </authorList>
    </citation>
    <scope>NUCLEOTIDE SEQUENCE</scope>
    <source>
        <strain evidence="5">Zg-Y809</strain>
    </source>
</reference>
<dbReference type="GO" id="GO:0003700">
    <property type="term" value="F:DNA-binding transcription factor activity"/>
    <property type="evidence" value="ECO:0007669"/>
    <property type="project" value="InterPro"/>
</dbReference>
<dbReference type="SMART" id="SM00347">
    <property type="entry name" value="HTH_MARR"/>
    <property type="match status" value="1"/>
</dbReference>
<dbReference type="PANTHER" id="PTHR42756:SF1">
    <property type="entry name" value="TRANSCRIPTIONAL REPRESSOR OF EMRAB OPERON"/>
    <property type="match status" value="1"/>
</dbReference>
<keyword evidence="3" id="KW-0804">Transcription</keyword>
<dbReference type="InterPro" id="IPR000835">
    <property type="entry name" value="HTH_MarR-typ"/>
</dbReference>
<dbReference type="InterPro" id="IPR036390">
    <property type="entry name" value="WH_DNA-bd_sf"/>
</dbReference>
<organism evidence="5 6">
    <name type="scientific">Arthrobacter gengyunqii</name>
    <dbReference type="NCBI Taxonomy" id="2886940"/>
    <lineage>
        <taxon>Bacteria</taxon>
        <taxon>Bacillati</taxon>
        <taxon>Actinomycetota</taxon>
        <taxon>Actinomycetes</taxon>
        <taxon>Micrococcales</taxon>
        <taxon>Micrococcaceae</taxon>
        <taxon>Arthrobacter</taxon>
    </lineage>
</organism>
<dbReference type="Pfam" id="PF12802">
    <property type="entry name" value="MarR_2"/>
    <property type="match status" value="1"/>
</dbReference>
<evidence type="ECO:0000256" key="2">
    <source>
        <dbReference type="ARBA" id="ARBA00023125"/>
    </source>
</evidence>
<evidence type="ECO:0000313" key="6">
    <source>
        <dbReference type="Proteomes" id="UP001139264"/>
    </source>
</evidence>
<protein>
    <submittedName>
        <fullName evidence="5">MarR family winged helix-turn-helix transcriptional regulator</fullName>
    </submittedName>
</protein>
<dbReference type="PANTHER" id="PTHR42756">
    <property type="entry name" value="TRANSCRIPTIONAL REGULATOR, MARR"/>
    <property type="match status" value="1"/>
</dbReference>
<comment type="caution">
    <text evidence="5">The sequence shown here is derived from an EMBL/GenBank/DDBJ whole genome shotgun (WGS) entry which is preliminary data.</text>
</comment>
<evidence type="ECO:0000313" key="5">
    <source>
        <dbReference type="EMBL" id="MCC3268607.1"/>
    </source>
</evidence>